<dbReference type="PANTHER" id="PTHR11453:SF82">
    <property type="entry name" value="BORON TRANSPORTER 1"/>
    <property type="match status" value="1"/>
</dbReference>
<evidence type="ECO:0000313" key="7">
    <source>
        <dbReference type="EMBL" id="KAK8237896.1"/>
    </source>
</evidence>
<dbReference type="InterPro" id="IPR011531">
    <property type="entry name" value="HCO3_transpt-like_TM_dom"/>
</dbReference>
<feature type="transmembrane region" description="Helical" evidence="5">
    <location>
        <begin position="189"/>
        <end position="210"/>
    </location>
</feature>
<dbReference type="PANTHER" id="PTHR11453">
    <property type="entry name" value="ANION EXCHANGE PROTEIN"/>
    <property type="match status" value="1"/>
</dbReference>
<protein>
    <submittedName>
        <fullName evidence="7">Nonglycosylated anion transporter</fullName>
    </submittedName>
</protein>
<comment type="subcellular location">
    <subcellularLocation>
        <location evidence="1">Membrane</location>
        <topology evidence="1">Multi-pass membrane protein</topology>
    </subcellularLocation>
</comment>
<comment type="caution">
    <text evidence="7">The sequence shown here is derived from an EMBL/GenBank/DDBJ whole genome shotgun (WGS) entry which is preliminary data.</text>
</comment>
<gene>
    <name evidence="7" type="ORF">HDK90DRAFT_481762</name>
</gene>
<feature type="transmembrane region" description="Helical" evidence="5">
    <location>
        <begin position="489"/>
        <end position="509"/>
    </location>
</feature>
<sequence length="589" mass="65418">MSGHKTGWFAPNGILRPFRLLRQDLTNLPKRYASDWSIFNQLIFASAVYVFFTNLLPGITFASDLYELTGSNWGTIEVVFSTGLCGIIFSLFSIQPLTILGVTGPFSILAENIYSLCESSFQIPFLPFMAWSLIHAGWMHFILAIFNAHDYTMRYVTTFSTEIFSLLNSIIYFHKAIQELERAHSRLSFAAFLYSVIGCIGTCLLAIFLASAERWKPLFHKYIRMGLAEYAAAISIIFFIAIPHAGELASLDRETLPVSHSFRPTSPDRSVFFVKFWELPVAWIFAAMIPGAIITTLFFFDHEVSSIICTIQRYGTRKPGGYALDIALLGTTTALCGILGIPPANGLLPQAPLHSESLMHDEAENIQVVAAGGNDTVTEVRSSRRVYEQRWSHFLHAAGILAFVSPPLMKVLGLTPTSVLAGLFLFMGEQSLSVNPILMRTFYMLTPPSELPPLPQTIKSYIPVHLYTLSQIIITVVIFIVTLTKAGPVFPVIIILLVPLRLLAMNRIWSRETLRYVDAWACRDGTPEDDAERRERAKKRAGEAVATAFAAEHDVELGSGAAARADGDDAESIVLRPVSRSSRKDMESS</sequence>
<evidence type="ECO:0000256" key="4">
    <source>
        <dbReference type="ARBA" id="ARBA00023136"/>
    </source>
</evidence>
<accession>A0ABR1YSD2</accession>
<evidence type="ECO:0000256" key="2">
    <source>
        <dbReference type="ARBA" id="ARBA00022692"/>
    </source>
</evidence>
<keyword evidence="3 5" id="KW-1133">Transmembrane helix</keyword>
<feature type="transmembrane region" description="Helical" evidence="5">
    <location>
        <begin position="155"/>
        <end position="177"/>
    </location>
</feature>
<keyword evidence="2 5" id="KW-0812">Transmembrane</keyword>
<dbReference type="InterPro" id="IPR003020">
    <property type="entry name" value="HCO3_transpt_euk"/>
</dbReference>
<evidence type="ECO:0000256" key="5">
    <source>
        <dbReference type="SAM" id="Phobius"/>
    </source>
</evidence>
<dbReference type="Pfam" id="PF00955">
    <property type="entry name" value="HCO3_cotransp"/>
    <property type="match status" value="2"/>
</dbReference>
<evidence type="ECO:0000256" key="1">
    <source>
        <dbReference type="ARBA" id="ARBA00004141"/>
    </source>
</evidence>
<evidence type="ECO:0000256" key="3">
    <source>
        <dbReference type="ARBA" id="ARBA00022989"/>
    </source>
</evidence>
<feature type="domain" description="Bicarbonate transporter-like transmembrane" evidence="6">
    <location>
        <begin position="190"/>
        <end position="519"/>
    </location>
</feature>
<feature type="transmembrane region" description="Helical" evidence="5">
    <location>
        <begin position="464"/>
        <end position="483"/>
    </location>
</feature>
<feature type="domain" description="Bicarbonate transporter-like transmembrane" evidence="6">
    <location>
        <begin position="17"/>
        <end position="183"/>
    </location>
</feature>
<feature type="transmembrane region" description="Helical" evidence="5">
    <location>
        <begin position="222"/>
        <end position="242"/>
    </location>
</feature>
<keyword evidence="4 5" id="KW-0472">Membrane</keyword>
<keyword evidence="8" id="KW-1185">Reference proteome</keyword>
<feature type="transmembrane region" description="Helical" evidence="5">
    <location>
        <begin position="128"/>
        <end position="148"/>
    </location>
</feature>
<feature type="transmembrane region" description="Helical" evidence="5">
    <location>
        <begin position="281"/>
        <end position="300"/>
    </location>
</feature>
<feature type="transmembrane region" description="Helical" evidence="5">
    <location>
        <begin position="78"/>
        <end position="108"/>
    </location>
</feature>
<evidence type="ECO:0000313" key="8">
    <source>
        <dbReference type="Proteomes" id="UP001492380"/>
    </source>
</evidence>
<reference evidence="7 8" key="1">
    <citation type="submission" date="2024-04" db="EMBL/GenBank/DDBJ databases">
        <title>Phyllosticta paracitricarpa is synonymous to the EU quarantine fungus P. citricarpa based on phylogenomic analyses.</title>
        <authorList>
            <consortium name="Lawrence Berkeley National Laboratory"/>
            <person name="Van Ingen-Buijs V.A."/>
            <person name="Van Westerhoven A.C."/>
            <person name="Haridas S."/>
            <person name="Skiadas P."/>
            <person name="Martin F."/>
            <person name="Groenewald J.Z."/>
            <person name="Crous P.W."/>
            <person name="Seidl M.F."/>
        </authorList>
    </citation>
    <scope>NUCLEOTIDE SEQUENCE [LARGE SCALE GENOMIC DNA]</scope>
    <source>
        <strain evidence="7 8">CBS 123374</strain>
    </source>
</reference>
<name>A0ABR1YSD2_9PEZI</name>
<evidence type="ECO:0000259" key="6">
    <source>
        <dbReference type="Pfam" id="PF00955"/>
    </source>
</evidence>
<feature type="transmembrane region" description="Helical" evidence="5">
    <location>
        <begin position="42"/>
        <end position="66"/>
    </location>
</feature>
<dbReference type="Proteomes" id="UP001492380">
    <property type="component" value="Unassembled WGS sequence"/>
</dbReference>
<organism evidence="7 8">
    <name type="scientific">Phyllosticta capitalensis</name>
    <dbReference type="NCBI Taxonomy" id="121624"/>
    <lineage>
        <taxon>Eukaryota</taxon>
        <taxon>Fungi</taxon>
        <taxon>Dikarya</taxon>
        <taxon>Ascomycota</taxon>
        <taxon>Pezizomycotina</taxon>
        <taxon>Dothideomycetes</taxon>
        <taxon>Dothideomycetes incertae sedis</taxon>
        <taxon>Botryosphaeriales</taxon>
        <taxon>Phyllostictaceae</taxon>
        <taxon>Phyllosticta</taxon>
    </lineage>
</organism>
<proteinExistence type="predicted"/>
<dbReference type="EMBL" id="JBBWRZ010000004">
    <property type="protein sequence ID" value="KAK8237896.1"/>
    <property type="molecule type" value="Genomic_DNA"/>
</dbReference>
<feature type="transmembrane region" description="Helical" evidence="5">
    <location>
        <begin position="421"/>
        <end position="443"/>
    </location>
</feature>